<evidence type="ECO:0000313" key="2">
    <source>
        <dbReference type="Proteomes" id="UP000435187"/>
    </source>
</evidence>
<sequence>MSQLLWNQFKNPESEYSPMPFWFWNDQLSKTELKRQIHDFKEKGVEGFVLHPRIGLPDNLEYLSDTFMEFVKFAVTEADKLGMHVILYDEAMYPSGAANGKVVERNPHFASKGLKAIEQQLTFQNNKLTMKRSDRLVALFLVRKIERVIDRNNIYCQYPLNVEIVEQKHVEDKIEVTLRGEIIEQFFQSNNRNIDEWVLVALVETESQGTIRGVHEGQDDGEIHAPRSADLLNQEAVRTFIDITHERYKEVVGGYFGTTIFAVFTDEPDMLGRNAKEGLIPWTSSFENNFFAEGFHIEDLLALFFELDGKVEEVEEGYKRALHKRLLDSYYRPISEWCEQNNLSLTGHPAASDDIGLLKPFHIPGQDVVWRWVAPEEEKGIQGTHSTAGKCGADIARHYRRRRNINEFLGVCGVDNNWNLSAADMKWYIDWLAVRGVNLFCPHAFYYSIDGQHRSHERPPDVGPNNVWWPYYQYFSTYMKRLSWLLTDSVNQAEVAILTKDDYLPWQAAMELFQNQIEFNYVNERLFVDELVEVSTSLKIANQYYKVVILDQLSWRKCHPKVRDTLLEWVNQGGEMIRVGGEAEVDGITQLDHSVEMIEYIKQYQTVQLAEYFPDIRVSLVEKLGQYFYLIVNEGEEKFKGTVGLKEEGATAIWDPWTGKQKKAYFQNDELYVELERRSSLIIVVDPNKSMAKKEVYSENLISQIPIKWNPQKESNKANYRQWSKEQLVSWTTFEELRYYSGTMSYYFEFDLKQDIFPIADAILDLGEVYEIAEIILNDHFTDVQFWAPYQISIPIHVLKEGTNQLEVRVTNNSSNQMDQLALPSGLLGPVQLIIEHT</sequence>
<dbReference type="PANTHER" id="PTHR36848:SF2">
    <property type="entry name" value="SECRETED PROTEIN"/>
    <property type="match status" value="1"/>
</dbReference>
<keyword evidence="2" id="KW-1185">Reference proteome</keyword>
<dbReference type="EMBL" id="WJEE01000015">
    <property type="protein sequence ID" value="MRI66434.1"/>
    <property type="molecule type" value="Genomic_DNA"/>
</dbReference>
<dbReference type="NCBIfam" id="NF045579">
    <property type="entry name" value="rhamnoside_JR"/>
    <property type="match status" value="1"/>
</dbReference>
<dbReference type="Pfam" id="PF17132">
    <property type="entry name" value="Glyco_hydro_106"/>
    <property type="match status" value="1"/>
</dbReference>
<dbReference type="InterPro" id="IPR053161">
    <property type="entry name" value="Ulvan_degrading_GH"/>
</dbReference>
<accession>A0A6N7QY63</accession>
<dbReference type="PANTHER" id="PTHR36848">
    <property type="entry name" value="DNA-BINDING PROTEIN (PUTATIVE SECRETED PROTEIN)-RELATED"/>
    <property type="match status" value="1"/>
</dbReference>
<organism evidence="1 2">
    <name type="scientific">Gracilibacillus thailandensis</name>
    <dbReference type="NCBI Taxonomy" id="563735"/>
    <lineage>
        <taxon>Bacteria</taxon>
        <taxon>Bacillati</taxon>
        <taxon>Bacillota</taxon>
        <taxon>Bacilli</taxon>
        <taxon>Bacillales</taxon>
        <taxon>Bacillaceae</taxon>
        <taxon>Gracilibacillus</taxon>
    </lineage>
</organism>
<dbReference type="AlphaFoldDB" id="A0A6N7QY63"/>
<protein>
    <submittedName>
        <fullName evidence="1">Uncharacterized protein</fullName>
    </submittedName>
</protein>
<reference evidence="1 2" key="1">
    <citation type="submission" date="2019-10" db="EMBL/GenBank/DDBJ databases">
        <title>Gracilibacillus salitolerans sp. nov., a moderate halophile isolated from a saline soil in northwest China.</title>
        <authorList>
            <person name="Gan L."/>
        </authorList>
    </citation>
    <scope>NUCLEOTIDE SEQUENCE [LARGE SCALE GENOMIC DNA]</scope>
    <source>
        <strain evidence="1 2">TP2-8</strain>
    </source>
</reference>
<dbReference type="Proteomes" id="UP000435187">
    <property type="component" value="Unassembled WGS sequence"/>
</dbReference>
<dbReference type="Gene3D" id="2.60.120.260">
    <property type="entry name" value="Galactose-binding domain-like"/>
    <property type="match status" value="1"/>
</dbReference>
<gene>
    <name evidence="1" type="ORF">GH885_08725</name>
</gene>
<name>A0A6N7QY63_9BACI</name>
<evidence type="ECO:0000313" key="1">
    <source>
        <dbReference type="EMBL" id="MRI66434.1"/>
    </source>
</evidence>
<dbReference type="RefSeq" id="WP_153835155.1">
    <property type="nucleotide sequence ID" value="NZ_JBHUMW010000054.1"/>
</dbReference>
<proteinExistence type="predicted"/>
<dbReference type="SUPFAM" id="SSF49785">
    <property type="entry name" value="Galactose-binding domain-like"/>
    <property type="match status" value="1"/>
</dbReference>
<dbReference type="InterPro" id="IPR008979">
    <property type="entry name" value="Galactose-bd-like_sf"/>
</dbReference>
<comment type="caution">
    <text evidence="1">The sequence shown here is derived from an EMBL/GenBank/DDBJ whole genome shotgun (WGS) entry which is preliminary data.</text>
</comment>